<accession>W6QAZ1</accession>
<dbReference type="Proteomes" id="UP000030686">
    <property type="component" value="Unassembled WGS sequence"/>
</dbReference>
<dbReference type="AlphaFoldDB" id="W6QAZ1"/>
<name>W6QAZ1_PENRF</name>
<feature type="compositionally biased region" description="Polar residues" evidence="1">
    <location>
        <begin position="80"/>
        <end position="90"/>
    </location>
</feature>
<keyword evidence="3" id="KW-1185">Reference proteome</keyword>
<organism evidence="2 3">
    <name type="scientific">Penicillium roqueforti (strain FM164)</name>
    <dbReference type="NCBI Taxonomy" id="1365484"/>
    <lineage>
        <taxon>Eukaryota</taxon>
        <taxon>Fungi</taxon>
        <taxon>Dikarya</taxon>
        <taxon>Ascomycota</taxon>
        <taxon>Pezizomycotina</taxon>
        <taxon>Eurotiomycetes</taxon>
        <taxon>Eurotiomycetidae</taxon>
        <taxon>Eurotiales</taxon>
        <taxon>Aspergillaceae</taxon>
        <taxon>Penicillium</taxon>
    </lineage>
</organism>
<feature type="region of interest" description="Disordered" evidence="1">
    <location>
        <begin position="80"/>
        <end position="105"/>
    </location>
</feature>
<feature type="compositionally biased region" description="Low complexity" evidence="1">
    <location>
        <begin position="7"/>
        <end position="22"/>
    </location>
</feature>
<feature type="region of interest" description="Disordered" evidence="1">
    <location>
        <begin position="1"/>
        <end position="22"/>
    </location>
</feature>
<sequence>MPDQNQSSAAASKPPLSSLNSPTCQSAEFVEVDALTADTTCVRSSDPSDAHSPTVFASKSISYAKLYHCPAFRSVSQCDTPPTYQRSALSSPEAPLRVPYLSSVK</sequence>
<dbReference type="EMBL" id="HG792016">
    <property type="protein sequence ID" value="CDM33211.1"/>
    <property type="molecule type" value="Genomic_DNA"/>
</dbReference>
<proteinExistence type="predicted"/>
<reference evidence="2" key="1">
    <citation type="journal article" date="2014" name="Nat. Commun.">
        <title>Multiple recent horizontal transfers of a large genomic region in cheese making fungi.</title>
        <authorList>
            <person name="Cheeseman K."/>
            <person name="Ropars J."/>
            <person name="Renault P."/>
            <person name="Dupont J."/>
            <person name="Gouzy J."/>
            <person name="Branca A."/>
            <person name="Abraham A.L."/>
            <person name="Ceppi M."/>
            <person name="Conseiller E."/>
            <person name="Debuchy R."/>
            <person name="Malagnac F."/>
            <person name="Goarin A."/>
            <person name="Silar P."/>
            <person name="Lacoste S."/>
            <person name="Sallet E."/>
            <person name="Bensimon A."/>
            <person name="Giraud T."/>
            <person name="Brygoo Y."/>
        </authorList>
    </citation>
    <scope>NUCLEOTIDE SEQUENCE [LARGE SCALE GENOMIC DNA]</scope>
    <source>
        <strain evidence="2">FM164</strain>
    </source>
</reference>
<gene>
    <name evidence="2" type="ORF">PROQFM164_S02g003363</name>
</gene>
<evidence type="ECO:0000313" key="3">
    <source>
        <dbReference type="Proteomes" id="UP000030686"/>
    </source>
</evidence>
<protein>
    <submittedName>
        <fullName evidence="2">Genomic scaffold, ProqFM164S02</fullName>
    </submittedName>
</protein>
<evidence type="ECO:0000256" key="1">
    <source>
        <dbReference type="SAM" id="MobiDB-lite"/>
    </source>
</evidence>
<evidence type="ECO:0000313" key="2">
    <source>
        <dbReference type="EMBL" id="CDM33211.1"/>
    </source>
</evidence>